<dbReference type="EMBL" id="BSVA01000001">
    <property type="protein sequence ID" value="GMA90247.1"/>
    <property type="molecule type" value="Genomic_DNA"/>
</dbReference>
<dbReference type="NCBIfam" id="NF009314">
    <property type="entry name" value="PRK12674.1-2"/>
    <property type="match status" value="1"/>
</dbReference>
<dbReference type="InterPro" id="IPR005133">
    <property type="entry name" value="PhaG_MnhG_YufB"/>
</dbReference>
<organism evidence="4 5">
    <name type="scientific">Homoserinibacter gongjuensis</name>
    <dbReference type="NCBI Taxonomy" id="1162968"/>
    <lineage>
        <taxon>Bacteria</taxon>
        <taxon>Bacillati</taxon>
        <taxon>Actinomycetota</taxon>
        <taxon>Actinomycetes</taxon>
        <taxon>Micrococcales</taxon>
        <taxon>Microbacteriaceae</taxon>
        <taxon>Homoserinibacter</taxon>
    </lineage>
</organism>
<feature type="compositionally biased region" description="Acidic residues" evidence="2">
    <location>
        <begin position="123"/>
        <end position="133"/>
    </location>
</feature>
<evidence type="ECO:0000313" key="4">
    <source>
        <dbReference type="EMBL" id="GMA90247.1"/>
    </source>
</evidence>
<evidence type="ECO:0000256" key="3">
    <source>
        <dbReference type="SAM" id="Phobius"/>
    </source>
</evidence>
<comment type="similarity">
    <text evidence="1">Belongs to the CPA3 antiporters (TC 2.A.63) subunit G family.</text>
</comment>
<dbReference type="RefSeq" id="WP_284297890.1">
    <property type="nucleotide sequence ID" value="NZ_BSVA01000001.1"/>
</dbReference>
<keyword evidence="3" id="KW-1133">Transmembrane helix</keyword>
<keyword evidence="3" id="KW-0472">Membrane</keyword>
<feature type="region of interest" description="Disordered" evidence="2">
    <location>
        <begin position="116"/>
        <end position="148"/>
    </location>
</feature>
<evidence type="ECO:0008006" key="6">
    <source>
        <dbReference type="Google" id="ProtNLM"/>
    </source>
</evidence>
<reference evidence="5" key="1">
    <citation type="journal article" date="2019" name="Int. J. Syst. Evol. Microbiol.">
        <title>The Global Catalogue of Microorganisms (GCM) 10K type strain sequencing project: providing services to taxonomists for standard genome sequencing and annotation.</title>
        <authorList>
            <consortium name="The Broad Institute Genomics Platform"/>
            <consortium name="The Broad Institute Genome Sequencing Center for Infectious Disease"/>
            <person name="Wu L."/>
            <person name="Ma J."/>
        </authorList>
    </citation>
    <scope>NUCLEOTIDE SEQUENCE [LARGE SCALE GENOMIC DNA]</scope>
    <source>
        <strain evidence="5">NBRC 108755</strain>
    </source>
</reference>
<feature type="transmembrane region" description="Helical" evidence="3">
    <location>
        <begin position="14"/>
        <end position="35"/>
    </location>
</feature>
<accession>A0ABQ6JR88</accession>
<dbReference type="PANTHER" id="PTHR34703">
    <property type="entry name" value="ANTIPORTER SUBUNIT MNHG2-RELATED"/>
    <property type="match status" value="1"/>
</dbReference>
<dbReference type="NCBIfam" id="TIGR01300">
    <property type="entry name" value="CPA3_mnhG_phaG"/>
    <property type="match status" value="1"/>
</dbReference>
<dbReference type="PANTHER" id="PTHR34703:SF1">
    <property type="entry name" value="ANTIPORTER SUBUNIT MNHG2-RELATED"/>
    <property type="match status" value="1"/>
</dbReference>
<gene>
    <name evidence="4" type="ORF">GCM10025869_07760</name>
</gene>
<keyword evidence="5" id="KW-1185">Reference proteome</keyword>
<feature type="transmembrane region" description="Helical" evidence="3">
    <location>
        <begin position="47"/>
        <end position="66"/>
    </location>
</feature>
<evidence type="ECO:0000256" key="2">
    <source>
        <dbReference type="SAM" id="MobiDB-lite"/>
    </source>
</evidence>
<protein>
    <recommendedName>
        <fullName evidence="6">Multisubunit sodium/proton antiporter MrpG subunit</fullName>
    </recommendedName>
</protein>
<proteinExistence type="inferred from homology"/>
<dbReference type="Pfam" id="PF03334">
    <property type="entry name" value="PhaG_MnhG_YufB"/>
    <property type="match status" value="1"/>
</dbReference>
<feature type="transmembrane region" description="Helical" evidence="3">
    <location>
        <begin position="72"/>
        <end position="93"/>
    </location>
</feature>
<sequence>MSPDAVGLDAVLDLVSLILILLGALLCLIAAIGLLRLRDVPSRLHAATKPQVLGLILICIAVSISLREWHVIAFLAAVVVIQFATAPLSAHMVGRQAYRNGRLDAGSLVADELRDAGATDADATSEDDDEEGDGSDRRRGGRSRWPAR</sequence>
<keyword evidence="3" id="KW-0812">Transmembrane</keyword>
<evidence type="ECO:0000313" key="5">
    <source>
        <dbReference type="Proteomes" id="UP001157069"/>
    </source>
</evidence>
<feature type="compositionally biased region" description="Basic residues" evidence="2">
    <location>
        <begin position="139"/>
        <end position="148"/>
    </location>
</feature>
<dbReference type="Proteomes" id="UP001157069">
    <property type="component" value="Unassembled WGS sequence"/>
</dbReference>
<evidence type="ECO:0000256" key="1">
    <source>
        <dbReference type="ARBA" id="ARBA00008404"/>
    </source>
</evidence>
<comment type="caution">
    <text evidence="4">The sequence shown here is derived from an EMBL/GenBank/DDBJ whole genome shotgun (WGS) entry which is preliminary data.</text>
</comment>
<name>A0ABQ6JR88_9MICO</name>